<dbReference type="InterPro" id="IPR050638">
    <property type="entry name" value="AA-Vitamin_Transporters"/>
</dbReference>
<evidence type="ECO:0000256" key="6">
    <source>
        <dbReference type="SAM" id="Phobius"/>
    </source>
</evidence>
<comment type="subcellular location">
    <subcellularLocation>
        <location evidence="1">Membrane</location>
        <topology evidence="1">Multi-pass membrane protein</topology>
    </subcellularLocation>
</comment>
<evidence type="ECO:0000256" key="2">
    <source>
        <dbReference type="ARBA" id="ARBA00007362"/>
    </source>
</evidence>
<gene>
    <name evidence="8" type="ORF">ABM479_33995</name>
</gene>
<feature type="transmembrane region" description="Helical" evidence="6">
    <location>
        <begin position="216"/>
        <end position="238"/>
    </location>
</feature>
<feature type="transmembrane region" description="Helical" evidence="6">
    <location>
        <begin position="73"/>
        <end position="92"/>
    </location>
</feature>
<evidence type="ECO:0000256" key="4">
    <source>
        <dbReference type="ARBA" id="ARBA00022989"/>
    </source>
</evidence>
<feature type="transmembrane region" description="Helical" evidence="6">
    <location>
        <begin position="272"/>
        <end position="290"/>
    </location>
</feature>
<dbReference type="PANTHER" id="PTHR32322">
    <property type="entry name" value="INNER MEMBRANE TRANSPORTER"/>
    <property type="match status" value="1"/>
</dbReference>
<organism evidence="8">
    <name type="scientific">Rhizobium sp. ZPR3</name>
    <dbReference type="NCBI Taxonomy" id="3158967"/>
    <lineage>
        <taxon>Bacteria</taxon>
        <taxon>Pseudomonadati</taxon>
        <taxon>Pseudomonadota</taxon>
        <taxon>Alphaproteobacteria</taxon>
        <taxon>Hyphomicrobiales</taxon>
        <taxon>Rhizobiaceae</taxon>
        <taxon>Rhizobium/Agrobacterium group</taxon>
        <taxon>Rhizobium</taxon>
    </lineage>
</organism>
<dbReference type="InterPro" id="IPR000620">
    <property type="entry name" value="EamA_dom"/>
</dbReference>
<comment type="similarity">
    <text evidence="2">Belongs to the EamA transporter family.</text>
</comment>
<dbReference type="PANTHER" id="PTHR32322:SF2">
    <property type="entry name" value="EAMA DOMAIN-CONTAINING PROTEIN"/>
    <property type="match status" value="1"/>
</dbReference>
<feature type="transmembrane region" description="Helical" evidence="6">
    <location>
        <begin position="153"/>
        <end position="173"/>
    </location>
</feature>
<keyword evidence="4 6" id="KW-1133">Transmembrane helix</keyword>
<feature type="transmembrane region" description="Helical" evidence="6">
    <location>
        <begin position="98"/>
        <end position="119"/>
    </location>
</feature>
<keyword evidence="8" id="KW-0614">Plasmid</keyword>
<dbReference type="EMBL" id="CP157963">
    <property type="protein sequence ID" value="XBT97724.1"/>
    <property type="molecule type" value="Genomic_DNA"/>
</dbReference>
<dbReference type="SUPFAM" id="SSF103481">
    <property type="entry name" value="Multidrug resistance efflux transporter EmrE"/>
    <property type="match status" value="2"/>
</dbReference>
<feature type="transmembrane region" description="Helical" evidence="6">
    <location>
        <begin position="42"/>
        <end position="66"/>
    </location>
</feature>
<proteinExistence type="inferred from homology"/>
<feature type="transmembrane region" description="Helical" evidence="6">
    <location>
        <begin position="250"/>
        <end position="266"/>
    </location>
</feature>
<feature type="transmembrane region" description="Helical" evidence="6">
    <location>
        <begin position="128"/>
        <end position="147"/>
    </location>
</feature>
<evidence type="ECO:0000256" key="3">
    <source>
        <dbReference type="ARBA" id="ARBA00022692"/>
    </source>
</evidence>
<feature type="domain" description="EamA" evidence="7">
    <location>
        <begin position="158"/>
        <end position="288"/>
    </location>
</feature>
<dbReference type="Pfam" id="PF00892">
    <property type="entry name" value="EamA"/>
    <property type="match status" value="2"/>
</dbReference>
<name>A0AAU7S5S8_9HYPH</name>
<feature type="domain" description="EamA" evidence="7">
    <location>
        <begin position="10"/>
        <end position="143"/>
    </location>
</feature>
<geneLocation type="plasmid" evidence="8">
    <name>unnamed3</name>
</geneLocation>
<evidence type="ECO:0000256" key="5">
    <source>
        <dbReference type="ARBA" id="ARBA00023136"/>
    </source>
</evidence>
<dbReference type="RefSeq" id="WP_349962923.1">
    <property type="nucleotide sequence ID" value="NZ_CP157963.1"/>
</dbReference>
<reference evidence="8" key="1">
    <citation type="submission" date="2024-06" db="EMBL/GenBank/DDBJ databases">
        <authorList>
            <person name="Li T."/>
            <person name="Gao R."/>
        </authorList>
    </citation>
    <scope>NUCLEOTIDE SEQUENCE</scope>
    <source>
        <strain evidence="8">ZPR3</strain>
        <plasmid evidence="8">unnamed3</plasmid>
    </source>
</reference>
<evidence type="ECO:0000256" key="1">
    <source>
        <dbReference type="ARBA" id="ARBA00004141"/>
    </source>
</evidence>
<evidence type="ECO:0000313" key="8">
    <source>
        <dbReference type="EMBL" id="XBT97724.1"/>
    </source>
</evidence>
<keyword evidence="3 6" id="KW-0812">Transmembrane</keyword>
<sequence length="307" mass="32018">MKLDRTIGTSVLLLVTFALCRGSAYSLTTVAFTAMSSGTVAFLRFAIGAIALLAWAAFSIQGVGWLARDWKPILVFALIGNSIPFGLMTLGQETVPSGLASVMMALTPMFSALVAHVCLPDEKLTSRAVVGLAIGFAGVFAIVYARGKINLNAGMLYGLGALTLAAICIAVNIVSVRFFRPTNELGTATFSLVVAAITLAPFINFSDFARPVPMEVVYACVALGTVSTALGWLSLLALSKRANAAFSSTVNYLIPIVGMAIGAIFLNEDIYWTDGVALALIIGGTTLVKSGPARPATSRKAAEEPAA</sequence>
<dbReference type="AlphaFoldDB" id="A0AAU7S5S8"/>
<dbReference type="InterPro" id="IPR037185">
    <property type="entry name" value="EmrE-like"/>
</dbReference>
<evidence type="ECO:0000259" key="7">
    <source>
        <dbReference type="Pfam" id="PF00892"/>
    </source>
</evidence>
<keyword evidence="5 6" id="KW-0472">Membrane</keyword>
<dbReference type="GO" id="GO:0016020">
    <property type="term" value="C:membrane"/>
    <property type="evidence" value="ECO:0007669"/>
    <property type="project" value="UniProtKB-SubCell"/>
</dbReference>
<feature type="transmembrane region" description="Helical" evidence="6">
    <location>
        <begin position="185"/>
        <end position="204"/>
    </location>
</feature>
<accession>A0AAU7S5S8</accession>
<protein>
    <submittedName>
        <fullName evidence="8">DMT family transporter</fullName>
    </submittedName>
</protein>